<evidence type="ECO:0000256" key="2">
    <source>
        <dbReference type="ARBA" id="ARBA00022692"/>
    </source>
</evidence>
<comment type="caution">
    <text evidence="7">The sequence shown here is derived from an EMBL/GenBank/DDBJ whole genome shotgun (WGS) entry which is preliminary data.</text>
</comment>
<comment type="subcellular location">
    <subcellularLocation>
        <location evidence="1">Membrane</location>
        <topology evidence="1">Multi-pass membrane protein</topology>
    </subcellularLocation>
</comment>
<gene>
    <name evidence="7" type="ORF">K1J50_13900</name>
</gene>
<evidence type="ECO:0000313" key="8">
    <source>
        <dbReference type="Proteomes" id="UP001519924"/>
    </source>
</evidence>
<evidence type="ECO:0000313" key="7">
    <source>
        <dbReference type="EMBL" id="MBW8270574.1"/>
    </source>
</evidence>
<name>A0ABS7F508_9PROT</name>
<dbReference type="PANTHER" id="PTHR37422">
    <property type="entry name" value="TEICHURONIC ACID BIOSYNTHESIS PROTEIN TUAE"/>
    <property type="match status" value="1"/>
</dbReference>
<reference evidence="7 8" key="1">
    <citation type="submission" date="2021-08" db="EMBL/GenBank/DDBJ databases">
        <title>Caldovatus sediminis gen. nov., sp. nov., a moderately thermophilic bacterium isolated from a hot spring.</title>
        <authorList>
            <person name="Hu C.-J."/>
            <person name="Li W.-J."/>
            <person name="Xian W.-D."/>
        </authorList>
    </citation>
    <scope>NUCLEOTIDE SEQUENCE [LARGE SCALE GENOMIC DNA]</scope>
    <source>
        <strain evidence="7 8">SYSU G05006</strain>
    </source>
</reference>
<dbReference type="Pfam" id="PF04932">
    <property type="entry name" value="Wzy_C"/>
    <property type="match status" value="1"/>
</dbReference>
<keyword evidence="8" id="KW-1185">Reference proteome</keyword>
<evidence type="ECO:0000256" key="3">
    <source>
        <dbReference type="ARBA" id="ARBA00022989"/>
    </source>
</evidence>
<keyword evidence="7" id="KW-0436">Ligase</keyword>
<feature type="domain" description="O-antigen ligase-related" evidence="6">
    <location>
        <begin position="212"/>
        <end position="362"/>
    </location>
</feature>
<feature type="transmembrane region" description="Helical" evidence="5">
    <location>
        <begin position="129"/>
        <end position="146"/>
    </location>
</feature>
<dbReference type="InterPro" id="IPR051533">
    <property type="entry name" value="WaaL-like"/>
</dbReference>
<feature type="transmembrane region" description="Helical" evidence="5">
    <location>
        <begin position="239"/>
        <end position="263"/>
    </location>
</feature>
<sequence length="426" mass="42125">MIPSPPAPRAAPRLAAPALRSPSLPVAVALAAAPGVAVLQSKAMAPLALAAMALAVLAHRRARGAWPWPRGGAVWAAVALGLWGAIGAAWSVAPAHSLRAGAGFAAAVLLGGAAARAVAAEGAAARTRLARWLALGLALGLAAALADQLGGHALRAAVRGLREAPATLAFGLKPAAAVMAMLLPLVLAAPWPGWARAALLGGGVAILLALPGESPKLAALAGLAAAGAAWRAPRLAPRLLGAALAALLLLGPALLGPALAAAAPRLAATLPHSAAHRLAIWDFALARIAERPLLGWGMEASRALPGGREGPDAATLDRLGLTAPAQRAFLLAPGAAERMPLHPHSAALQVRLELGVPGALLAAALVLLLGRAVARAAPHPPAAAGAFAAAAVSALLSFGAWQAWWYAALLLAAVAAAGLPPRSRSG</sequence>
<evidence type="ECO:0000256" key="5">
    <source>
        <dbReference type="SAM" id="Phobius"/>
    </source>
</evidence>
<evidence type="ECO:0000256" key="1">
    <source>
        <dbReference type="ARBA" id="ARBA00004141"/>
    </source>
</evidence>
<feature type="transmembrane region" description="Helical" evidence="5">
    <location>
        <begin position="43"/>
        <end position="60"/>
    </location>
</feature>
<dbReference type="PANTHER" id="PTHR37422:SF21">
    <property type="entry name" value="EXOQ-LIKE PROTEIN"/>
    <property type="match status" value="1"/>
</dbReference>
<evidence type="ECO:0000256" key="4">
    <source>
        <dbReference type="ARBA" id="ARBA00023136"/>
    </source>
</evidence>
<dbReference type="Proteomes" id="UP001519924">
    <property type="component" value="Unassembled WGS sequence"/>
</dbReference>
<dbReference type="RefSeq" id="WP_220118350.1">
    <property type="nucleotide sequence ID" value="NZ_JAHZUY010000044.1"/>
</dbReference>
<keyword evidence="2 5" id="KW-0812">Transmembrane</keyword>
<protein>
    <submittedName>
        <fullName evidence="7">O-antigen ligase family protein</fullName>
    </submittedName>
</protein>
<feature type="transmembrane region" description="Helical" evidence="5">
    <location>
        <begin position="72"/>
        <end position="92"/>
    </location>
</feature>
<feature type="transmembrane region" description="Helical" evidence="5">
    <location>
        <begin position="381"/>
        <end position="398"/>
    </location>
</feature>
<dbReference type="InterPro" id="IPR007016">
    <property type="entry name" value="O-antigen_ligase-rel_domated"/>
</dbReference>
<proteinExistence type="predicted"/>
<dbReference type="GO" id="GO:0016874">
    <property type="term" value="F:ligase activity"/>
    <property type="evidence" value="ECO:0007669"/>
    <property type="project" value="UniProtKB-KW"/>
</dbReference>
<feature type="transmembrane region" description="Helical" evidence="5">
    <location>
        <begin position="98"/>
        <end position="117"/>
    </location>
</feature>
<feature type="transmembrane region" description="Helical" evidence="5">
    <location>
        <begin position="354"/>
        <end position="374"/>
    </location>
</feature>
<keyword evidence="4 5" id="KW-0472">Membrane</keyword>
<feature type="transmembrane region" description="Helical" evidence="5">
    <location>
        <begin position="166"/>
        <end position="187"/>
    </location>
</feature>
<evidence type="ECO:0000259" key="6">
    <source>
        <dbReference type="Pfam" id="PF04932"/>
    </source>
</evidence>
<keyword evidence="3 5" id="KW-1133">Transmembrane helix</keyword>
<accession>A0ABS7F508</accession>
<dbReference type="EMBL" id="JAHZUY010000044">
    <property type="protein sequence ID" value="MBW8270574.1"/>
    <property type="molecule type" value="Genomic_DNA"/>
</dbReference>
<organism evidence="7 8">
    <name type="scientific">Caldovatus aquaticus</name>
    <dbReference type="NCBI Taxonomy" id="2865671"/>
    <lineage>
        <taxon>Bacteria</taxon>
        <taxon>Pseudomonadati</taxon>
        <taxon>Pseudomonadota</taxon>
        <taxon>Alphaproteobacteria</taxon>
        <taxon>Acetobacterales</taxon>
        <taxon>Roseomonadaceae</taxon>
        <taxon>Caldovatus</taxon>
    </lineage>
</organism>